<feature type="chain" id="PRO_5040439290" description="Cytochrome P450" evidence="14">
    <location>
        <begin position="17"/>
        <end position="489"/>
    </location>
</feature>
<dbReference type="GO" id="GO:0005506">
    <property type="term" value="F:iron ion binding"/>
    <property type="evidence" value="ECO:0007669"/>
    <property type="project" value="InterPro"/>
</dbReference>
<evidence type="ECO:0000256" key="13">
    <source>
        <dbReference type="PIRSR" id="PIRSR602401-1"/>
    </source>
</evidence>
<dbReference type="InterPro" id="IPR002401">
    <property type="entry name" value="Cyt_P450_E_grp-I"/>
</dbReference>
<dbReference type="GO" id="GO:0020037">
    <property type="term" value="F:heme binding"/>
    <property type="evidence" value="ECO:0007669"/>
    <property type="project" value="InterPro"/>
</dbReference>
<evidence type="ECO:0000256" key="1">
    <source>
        <dbReference type="ARBA" id="ARBA00001971"/>
    </source>
</evidence>
<dbReference type="PANTHER" id="PTHR24291">
    <property type="entry name" value="CYTOCHROME P450 FAMILY 4"/>
    <property type="match status" value="1"/>
</dbReference>
<feature type="signal peptide" evidence="14">
    <location>
        <begin position="1"/>
        <end position="16"/>
    </location>
</feature>
<dbReference type="OrthoDB" id="1470350at2759"/>
<dbReference type="InterPro" id="IPR001128">
    <property type="entry name" value="Cyt_P450"/>
</dbReference>
<evidence type="ECO:0000256" key="10">
    <source>
        <dbReference type="ARBA" id="ARBA00023004"/>
    </source>
</evidence>
<proteinExistence type="inferred from homology"/>
<organism evidence="15 16">
    <name type="scientific">Nezara viridula</name>
    <name type="common">Southern green stink bug</name>
    <name type="synonym">Cimex viridulus</name>
    <dbReference type="NCBI Taxonomy" id="85310"/>
    <lineage>
        <taxon>Eukaryota</taxon>
        <taxon>Metazoa</taxon>
        <taxon>Ecdysozoa</taxon>
        <taxon>Arthropoda</taxon>
        <taxon>Hexapoda</taxon>
        <taxon>Insecta</taxon>
        <taxon>Pterygota</taxon>
        <taxon>Neoptera</taxon>
        <taxon>Paraneoptera</taxon>
        <taxon>Hemiptera</taxon>
        <taxon>Heteroptera</taxon>
        <taxon>Panheteroptera</taxon>
        <taxon>Pentatomomorpha</taxon>
        <taxon>Pentatomoidea</taxon>
        <taxon>Pentatomidae</taxon>
        <taxon>Pentatominae</taxon>
        <taxon>Nezara</taxon>
    </lineage>
</organism>
<dbReference type="Proteomes" id="UP001152798">
    <property type="component" value="Chromosome 4"/>
</dbReference>
<evidence type="ECO:0000313" key="16">
    <source>
        <dbReference type="Proteomes" id="UP001152798"/>
    </source>
</evidence>
<protein>
    <recommendedName>
        <fullName evidence="17">Cytochrome P450</fullName>
    </recommendedName>
</protein>
<evidence type="ECO:0000256" key="7">
    <source>
        <dbReference type="ARBA" id="ARBA00022824"/>
    </source>
</evidence>
<dbReference type="GO" id="GO:0004497">
    <property type="term" value="F:monooxygenase activity"/>
    <property type="evidence" value="ECO:0007669"/>
    <property type="project" value="UniProtKB-KW"/>
</dbReference>
<dbReference type="SUPFAM" id="SSF48264">
    <property type="entry name" value="Cytochrome P450"/>
    <property type="match status" value="1"/>
</dbReference>
<comment type="similarity">
    <text evidence="4">Belongs to the cytochrome P450 family.</text>
</comment>
<keyword evidence="6 13" id="KW-0479">Metal-binding</keyword>
<accession>A0A9P0HA48</accession>
<evidence type="ECO:0000256" key="5">
    <source>
        <dbReference type="ARBA" id="ARBA00022617"/>
    </source>
</evidence>
<evidence type="ECO:0000256" key="6">
    <source>
        <dbReference type="ARBA" id="ARBA00022723"/>
    </source>
</evidence>
<name>A0A9P0HA48_NEZVI</name>
<sequence length="489" mass="56014">MLLLLLSLALLFIVWWKSIPSSKFREAGSTIPGPKAYPVVGNLFNFKLTGPSALKHWERYTKIYGNTFRIWIGPHLQIFTIEPDDIQTIFSSKMSTKSNSYKALESWLGTGLLISNGNLWHQRRKAITPTFHFKILESFVPIFYKCGIILVNCLKEKVGKVPFDITPYMSNCALDVVAETAMGTEVKAQTNPHDEYPKSVLRMTKLLADKMYNPYWNLLEPIYTLLGKKKEETDLLKLLSTFPLELLKRKENEKNNHPSSRENGENKNIAFLELLVRIKETKNPAFKSEQDIKDEVVTFMFEGHDTSSMALVYTFWLLGLHSEIQEALFQEVSQTLVGKIPSMEDYHKMDLLNRVLKESLRLYSPVPLVSRMITEEIVLPGSGYRLPAGTQVVVSMYSLHRRADLFPEPEKFNPDRFLEPIKHPFAYVPFAAGPRNCIGQKFVMLELKVIVSLVVLNFEIHSSNKNLKLTRDILLRCLNGPNVSLTLRK</sequence>
<evidence type="ECO:0000256" key="2">
    <source>
        <dbReference type="ARBA" id="ARBA00004174"/>
    </source>
</evidence>
<keyword evidence="9" id="KW-0560">Oxidoreductase</keyword>
<evidence type="ECO:0000256" key="14">
    <source>
        <dbReference type="SAM" id="SignalP"/>
    </source>
</evidence>
<dbReference type="AlphaFoldDB" id="A0A9P0HA48"/>
<keyword evidence="10 13" id="KW-0408">Iron</keyword>
<keyword evidence="5 13" id="KW-0349">Heme</keyword>
<keyword evidence="11" id="KW-0503">Monooxygenase</keyword>
<dbReference type="Pfam" id="PF00067">
    <property type="entry name" value="p450"/>
    <property type="match status" value="1"/>
</dbReference>
<keyword evidence="16" id="KW-1185">Reference proteome</keyword>
<evidence type="ECO:0000256" key="3">
    <source>
        <dbReference type="ARBA" id="ARBA00004406"/>
    </source>
</evidence>
<evidence type="ECO:0000256" key="12">
    <source>
        <dbReference type="ARBA" id="ARBA00023136"/>
    </source>
</evidence>
<evidence type="ECO:0000256" key="4">
    <source>
        <dbReference type="ARBA" id="ARBA00010617"/>
    </source>
</evidence>
<evidence type="ECO:0000313" key="15">
    <source>
        <dbReference type="EMBL" id="CAH1398400.1"/>
    </source>
</evidence>
<comment type="subcellular location">
    <subcellularLocation>
        <location evidence="3">Endoplasmic reticulum membrane</location>
        <topology evidence="3">Peripheral membrane protein</topology>
    </subcellularLocation>
    <subcellularLocation>
        <location evidence="2">Microsome membrane</location>
        <topology evidence="2">Peripheral membrane protein</topology>
    </subcellularLocation>
</comment>
<keyword evidence="12" id="KW-0472">Membrane</keyword>
<evidence type="ECO:0008006" key="17">
    <source>
        <dbReference type="Google" id="ProtNLM"/>
    </source>
</evidence>
<dbReference type="PRINTS" id="PR00463">
    <property type="entry name" value="EP450I"/>
</dbReference>
<gene>
    <name evidence="15" type="ORF">NEZAVI_LOCUS8058</name>
</gene>
<comment type="cofactor">
    <cofactor evidence="1 13">
        <name>heme</name>
        <dbReference type="ChEBI" id="CHEBI:30413"/>
    </cofactor>
</comment>
<feature type="binding site" description="axial binding residue" evidence="13">
    <location>
        <position position="437"/>
    </location>
    <ligand>
        <name>heme</name>
        <dbReference type="ChEBI" id="CHEBI:30413"/>
    </ligand>
    <ligandPart>
        <name>Fe</name>
        <dbReference type="ChEBI" id="CHEBI:18248"/>
    </ligandPart>
</feature>
<reference evidence="15" key="1">
    <citation type="submission" date="2022-01" db="EMBL/GenBank/DDBJ databases">
        <authorList>
            <person name="King R."/>
        </authorList>
    </citation>
    <scope>NUCLEOTIDE SEQUENCE</scope>
</reference>
<dbReference type="PANTHER" id="PTHR24291:SF189">
    <property type="entry name" value="CYTOCHROME P450 4C3-RELATED"/>
    <property type="match status" value="1"/>
</dbReference>
<evidence type="ECO:0000256" key="11">
    <source>
        <dbReference type="ARBA" id="ARBA00023033"/>
    </source>
</evidence>
<keyword evidence="14" id="KW-0732">Signal</keyword>
<dbReference type="PRINTS" id="PR00385">
    <property type="entry name" value="P450"/>
</dbReference>
<dbReference type="InterPro" id="IPR036396">
    <property type="entry name" value="Cyt_P450_sf"/>
</dbReference>
<keyword evidence="8" id="KW-0492">Microsome</keyword>
<keyword evidence="7" id="KW-0256">Endoplasmic reticulum</keyword>
<dbReference type="InterPro" id="IPR050196">
    <property type="entry name" value="Cytochrome_P450_Monoox"/>
</dbReference>
<dbReference type="EMBL" id="OV725080">
    <property type="protein sequence ID" value="CAH1398400.1"/>
    <property type="molecule type" value="Genomic_DNA"/>
</dbReference>
<dbReference type="GO" id="GO:0016705">
    <property type="term" value="F:oxidoreductase activity, acting on paired donors, with incorporation or reduction of molecular oxygen"/>
    <property type="evidence" value="ECO:0007669"/>
    <property type="project" value="InterPro"/>
</dbReference>
<dbReference type="CDD" id="cd20628">
    <property type="entry name" value="CYP4"/>
    <property type="match status" value="1"/>
</dbReference>
<dbReference type="GO" id="GO:0005789">
    <property type="term" value="C:endoplasmic reticulum membrane"/>
    <property type="evidence" value="ECO:0007669"/>
    <property type="project" value="UniProtKB-SubCell"/>
</dbReference>
<evidence type="ECO:0000256" key="8">
    <source>
        <dbReference type="ARBA" id="ARBA00022848"/>
    </source>
</evidence>
<dbReference type="Gene3D" id="1.10.630.10">
    <property type="entry name" value="Cytochrome P450"/>
    <property type="match status" value="1"/>
</dbReference>
<evidence type="ECO:0000256" key="9">
    <source>
        <dbReference type="ARBA" id="ARBA00023002"/>
    </source>
</evidence>